<evidence type="ECO:0000256" key="1">
    <source>
        <dbReference type="SAM" id="SignalP"/>
    </source>
</evidence>
<name>A0ABS8PT23_9BACT</name>
<evidence type="ECO:0000313" key="3">
    <source>
        <dbReference type="EMBL" id="MCD2424239.1"/>
    </source>
</evidence>
<dbReference type="Proteomes" id="UP001199816">
    <property type="component" value="Unassembled WGS sequence"/>
</dbReference>
<feature type="chain" id="PRO_5045207428" evidence="1">
    <location>
        <begin position="21"/>
        <end position="167"/>
    </location>
</feature>
<sequence>MYSKTKILLISALFFLCCWKADTRPQLRSAEWLLGTWAYRPAPGKSIYETWTRSGGETLSGVSYMLKEKDTLVFETVKLVQKNEQLLYIATVRQQNNGVPVAFASKTVSDTELVFENLRHDFPQQIRYARVGADSLVAEISGVKNGTRRKQSYPMKRLYGAQGAGSY</sequence>
<feature type="signal peptide" evidence="1">
    <location>
        <begin position="1"/>
        <end position="20"/>
    </location>
</feature>
<dbReference type="EMBL" id="JAJNEC010000005">
    <property type="protein sequence ID" value="MCD2424239.1"/>
    <property type="molecule type" value="Genomic_DNA"/>
</dbReference>
<feature type="domain" description="DUF6265" evidence="2">
    <location>
        <begin position="31"/>
        <end position="141"/>
    </location>
</feature>
<gene>
    <name evidence="3" type="ORF">LQ567_15775</name>
</gene>
<keyword evidence="4" id="KW-1185">Reference proteome</keyword>
<dbReference type="Pfam" id="PF19780">
    <property type="entry name" value="DUF6265"/>
    <property type="match status" value="1"/>
</dbReference>
<evidence type="ECO:0000259" key="2">
    <source>
        <dbReference type="Pfam" id="PF19780"/>
    </source>
</evidence>
<protein>
    <submittedName>
        <fullName evidence="3">DUF6265 family protein</fullName>
    </submittedName>
</protein>
<comment type="caution">
    <text evidence="3">The sequence shown here is derived from an EMBL/GenBank/DDBJ whole genome shotgun (WGS) entry which is preliminary data.</text>
</comment>
<dbReference type="InterPro" id="IPR046232">
    <property type="entry name" value="DUF6265"/>
</dbReference>
<evidence type="ECO:0000313" key="4">
    <source>
        <dbReference type="Proteomes" id="UP001199816"/>
    </source>
</evidence>
<accession>A0ABS8PT23</accession>
<dbReference type="RefSeq" id="WP_231005683.1">
    <property type="nucleotide sequence ID" value="NZ_JAJNEC010000005.1"/>
</dbReference>
<reference evidence="3 4" key="1">
    <citation type="submission" date="2021-11" db="EMBL/GenBank/DDBJ databases">
        <title>Genomic of Niabella pedocola.</title>
        <authorList>
            <person name="Wu T."/>
        </authorList>
    </citation>
    <scope>NUCLEOTIDE SEQUENCE [LARGE SCALE GENOMIC DNA]</scope>
    <source>
        <strain evidence="3 4">JCM 31011</strain>
    </source>
</reference>
<organism evidence="3 4">
    <name type="scientific">Niabella pedocola</name>
    <dbReference type="NCBI Taxonomy" id="1752077"/>
    <lineage>
        <taxon>Bacteria</taxon>
        <taxon>Pseudomonadati</taxon>
        <taxon>Bacteroidota</taxon>
        <taxon>Chitinophagia</taxon>
        <taxon>Chitinophagales</taxon>
        <taxon>Chitinophagaceae</taxon>
        <taxon>Niabella</taxon>
    </lineage>
</organism>
<proteinExistence type="predicted"/>
<keyword evidence="1" id="KW-0732">Signal</keyword>